<dbReference type="RefSeq" id="WP_074979976.1">
    <property type="nucleotide sequence ID" value="NZ_FPAG01000009.1"/>
</dbReference>
<dbReference type="SUPFAM" id="SSF52833">
    <property type="entry name" value="Thioredoxin-like"/>
    <property type="match status" value="1"/>
</dbReference>
<dbReference type="OrthoDB" id="120730at2"/>
<proteinExistence type="predicted"/>
<dbReference type="EMBL" id="FPAG01000009">
    <property type="protein sequence ID" value="SFT12664.1"/>
    <property type="molecule type" value="Genomic_DNA"/>
</dbReference>
<accession>A0A1I6VGR7</accession>
<evidence type="ECO:0000259" key="3">
    <source>
        <dbReference type="PROSITE" id="PS51352"/>
    </source>
</evidence>
<sequence>MINKKIIFLSLLVLPVIAIAQGVNFEKITLEEALVKAKKENKLVFIDFYTVWCGPCKKMEKIVFPLEKVGDFYNKNFINLKLDAEKEGKTVADQYNVTGYPTLLYLDTDGKVLLKDTAFNPEDEFLKSGQRAVASINSRYSLENLKNEYPKRLNDEEFLKMYIVKMKEFGQDLTDPIEAWLKVQTEMEESSPEMKDYVIHNVRNFVVGSKGEQILNENLETYMKNASPYEAKVLPRLNKQILINTKEVAWERHDPELMKAYIEAYQKQPEKRINKEDLIDAQLAYFDMVKDYTAYKELTETYINGLLNEKSIAETQASDAEMYQRYKEAYDKDPVQKRERMLLATKEGLGATKILKEVASKGKGYLDRITSEEEFKKLNKWIEYGYDLREENCFMDDLKAEVYYINGKSKKAVKLKERAIKNWPRRDKKFVNKEYELEQMKKGKSI</sequence>
<gene>
    <name evidence="4" type="ORF">SAMN04487906_3101</name>
</gene>
<dbReference type="InterPro" id="IPR017937">
    <property type="entry name" value="Thioredoxin_CS"/>
</dbReference>
<reference evidence="4 5" key="1">
    <citation type="submission" date="2016-10" db="EMBL/GenBank/DDBJ databases">
        <authorList>
            <person name="de Groot N.N."/>
        </authorList>
    </citation>
    <scope>NUCLEOTIDE SEQUENCE [LARGE SCALE GENOMIC DNA]</scope>
    <source>
        <strain evidence="4 5">CGMCC 1.6114</strain>
    </source>
</reference>
<dbReference type="Gene3D" id="3.40.30.10">
    <property type="entry name" value="Glutaredoxin"/>
    <property type="match status" value="1"/>
</dbReference>
<name>A0A1I6VGR7_9FLAO</name>
<evidence type="ECO:0000256" key="2">
    <source>
        <dbReference type="ARBA" id="ARBA00023284"/>
    </source>
</evidence>
<dbReference type="Pfam" id="PF00085">
    <property type="entry name" value="Thioredoxin"/>
    <property type="match status" value="1"/>
</dbReference>
<dbReference type="Proteomes" id="UP000183209">
    <property type="component" value="Unassembled WGS sequence"/>
</dbReference>
<evidence type="ECO:0000256" key="1">
    <source>
        <dbReference type="ARBA" id="ARBA00022729"/>
    </source>
</evidence>
<keyword evidence="2" id="KW-0676">Redox-active center</keyword>
<dbReference type="AlphaFoldDB" id="A0A1I6VGR7"/>
<dbReference type="PROSITE" id="PS00194">
    <property type="entry name" value="THIOREDOXIN_1"/>
    <property type="match status" value="1"/>
</dbReference>
<dbReference type="InterPro" id="IPR013766">
    <property type="entry name" value="Thioredoxin_domain"/>
</dbReference>
<dbReference type="InterPro" id="IPR036249">
    <property type="entry name" value="Thioredoxin-like_sf"/>
</dbReference>
<protein>
    <submittedName>
        <fullName evidence="4">Thioredoxin</fullName>
    </submittedName>
</protein>
<dbReference type="PANTHER" id="PTHR15337">
    <property type="entry name" value="ANTERIOR GRADIENT PROTEIN-RELATED"/>
    <property type="match status" value="1"/>
</dbReference>
<evidence type="ECO:0000313" key="5">
    <source>
        <dbReference type="Proteomes" id="UP000183209"/>
    </source>
</evidence>
<dbReference type="InterPro" id="IPR051099">
    <property type="entry name" value="AGR/TXD"/>
</dbReference>
<feature type="domain" description="Thioredoxin" evidence="3">
    <location>
        <begin position="8"/>
        <end position="138"/>
    </location>
</feature>
<organism evidence="4 5">
    <name type="scientific">Zhouia amylolytica</name>
    <dbReference type="NCBI Taxonomy" id="376730"/>
    <lineage>
        <taxon>Bacteria</taxon>
        <taxon>Pseudomonadati</taxon>
        <taxon>Bacteroidota</taxon>
        <taxon>Flavobacteriia</taxon>
        <taxon>Flavobacteriales</taxon>
        <taxon>Flavobacteriaceae</taxon>
        <taxon>Zhouia</taxon>
    </lineage>
</organism>
<evidence type="ECO:0000313" key="4">
    <source>
        <dbReference type="EMBL" id="SFT12664.1"/>
    </source>
</evidence>
<dbReference type="PANTHER" id="PTHR15337:SF11">
    <property type="entry name" value="THIOREDOXIN DOMAIN-CONTAINING PROTEIN"/>
    <property type="match status" value="1"/>
</dbReference>
<keyword evidence="1" id="KW-0732">Signal</keyword>
<dbReference type="PROSITE" id="PS51352">
    <property type="entry name" value="THIOREDOXIN_2"/>
    <property type="match status" value="1"/>
</dbReference>